<protein>
    <submittedName>
        <fullName evidence="3">Thioredoxin family protein</fullName>
    </submittedName>
</protein>
<dbReference type="CDD" id="cd03012">
    <property type="entry name" value="TlpA_like_DipZ_like"/>
    <property type="match status" value="1"/>
</dbReference>
<dbReference type="InterPro" id="IPR036249">
    <property type="entry name" value="Thioredoxin-like_sf"/>
</dbReference>
<dbReference type="InterPro" id="IPR013740">
    <property type="entry name" value="Redoxin"/>
</dbReference>
<accession>A0A4Y9S5W8</accession>
<evidence type="ECO:0000313" key="3">
    <source>
        <dbReference type="EMBL" id="TFW15446.1"/>
    </source>
</evidence>
<feature type="chain" id="PRO_5021303631" evidence="1">
    <location>
        <begin position="40"/>
        <end position="369"/>
    </location>
</feature>
<dbReference type="AlphaFoldDB" id="A0A4Y9S5W8"/>
<sequence>MHTPIPAANKKRSLTMMAGAALAACALSMLSAGGSSAVAAETASFRSNLPVEGRAPGFTGATTWLNSAPLSPQQLKGKVVLVDFWTYSCINCIRTVPYIRAWAAKYRDQGLVVVGVHTPEFKFEEDLVNINAAVGRFHIDYPIAVDSNQEIWRSWGNQYWPAIYLTDANGKVRYHQFGEGDYAKTEKAIQSLLAEARGAAVDSTLVNPSSNDEQKAPDLASLQSEETYVGYSKATNFHSTTRVRPDRALNYAVDRLGMNQWGLLGQWVVGAESAVVDAPGAGLAYQFSARDLHLVAGPGKAGAKVRIQVTIDGRAPGADHGADTDADGNGVIDATRLYQLVRQSGQVKQRRFEVRFLDKGAEAFAFTFG</sequence>
<evidence type="ECO:0000256" key="1">
    <source>
        <dbReference type="SAM" id="SignalP"/>
    </source>
</evidence>
<comment type="caution">
    <text evidence="3">The sequence shown here is derived from an EMBL/GenBank/DDBJ whole genome shotgun (WGS) entry which is preliminary data.</text>
</comment>
<dbReference type="InterPro" id="IPR013766">
    <property type="entry name" value="Thioredoxin_domain"/>
</dbReference>
<keyword evidence="1" id="KW-0732">Signal</keyword>
<gene>
    <name evidence="3" type="ORF">E4L98_26675</name>
</gene>
<dbReference type="Pfam" id="PF17991">
    <property type="entry name" value="Thioredoxin_10"/>
    <property type="match status" value="1"/>
</dbReference>
<dbReference type="Gene3D" id="2.60.120.260">
    <property type="entry name" value="Galactose-binding domain-like"/>
    <property type="match status" value="1"/>
</dbReference>
<dbReference type="Gene3D" id="3.40.30.10">
    <property type="entry name" value="Glutaredoxin"/>
    <property type="match status" value="1"/>
</dbReference>
<dbReference type="OrthoDB" id="9811352at2"/>
<reference evidence="3 4" key="1">
    <citation type="submission" date="2019-03" db="EMBL/GenBank/DDBJ databases">
        <title>Draft Genome Sequence of Duganella callidus sp. nov., a Novel Duganella Species Isolated from Cultivated Soil.</title>
        <authorList>
            <person name="Raths R."/>
            <person name="Peta V."/>
            <person name="Bucking H."/>
        </authorList>
    </citation>
    <scope>NUCLEOTIDE SEQUENCE [LARGE SCALE GENOMIC DNA]</scope>
    <source>
        <strain evidence="3 4">DN04</strain>
    </source>
</reference>
<dbReference type="PANTHER" id="PTHR42852:SF13">
    <property type="entry name" value="PROTEIN DIPZ"/>
    <property type="match status" value="1"/>
</dbReference>
<dbReference type="Pfam" id="PF08534">
    <property type="entry name" value="Redoxin"/>
    <property type="match status" value="1"/>
</dbReference>
<feature type="domain" description="Thioredoxin" evidence="2">
    <location>
        <begin position="49"/>
        <end position="194"/>
    </location>
</feature>
<evidence type="ECO:0000313" key="4">
    <source>
        <dbReference type="Proteomes" id="UP000297729"/>
    </source>
</evidence>
<evidence type="ECO:0000259" key="2">
    <source>
        <dbReference type="PROSITE" id="PS51352"/>
    </source>
</evidence>
<name>A0A4Y9S5W8_9BURK</name>
<dbReference type="Proteomes" id="UP000297729">
    <property type="component" value="Unassembled WGS sequence"/>
</dbReference>
<dbReference type="SUPFAM" id="SSF52833">
    <property type="entry name" value="Thioredoxin-like"/>
    <property type="match status" value="1"/>
</dbReference>
<proteinExistence type="predicted"/>
<dbReference type="EMBL" id="SPVG01000256">
    <property type="protein sequence ID" value="TFW15446.1"/>
    <property type="molecule type" value="Genomic_DNA"/>
</dbReference>
<feature type="signal peptide" evidence="1">
    <location>
        <begin position="1"/>
        <end position="39"/>
    </location>
</feature>
<organism evidence="3 4">
    <name type="scientific">Duganella callida</name>
    <dbReference type="NCBI Taxonomy" id="2561932"/>
    <lineage>
        <taxon>Bacteria</taxon>
        <taxon>Pseudomonadati</taxon>
        <taxon>Pseudomonadota</taxon>
        <taxon>Betaproteobacteria</taxon>
        <taxon>Burkholderiales</taxon>
        <taxon>Oxalobacteraceae</taxon>
        <taxon>Telluria group</taxon>
        <taxon>Duganella</taxon>
    </lineage>
</organism>
<dbReference type="RefSeq" id="WP_135204569.1">
    <property type="nucleotide sequence ID" value="NZ_SPVG01000256.1"/>
</dbReference>
<dbReference type="InterPro" id="IPR041017">
    <property type="entry name" value="Thioredoxin_10"/>
</dbReference>
<keyword evidence="4" id="KW-1185">Reference proteome</keyword>
<dbReference type="PROSITE" id="PS51352">
    <property type="entry name" value="THIOREDOXIN_2"/>
    <property type="match status" value="1"/>
</dbReference>
<dbReference type="GO" id="GO:0016491">
    <property type="term" value="F:oxidoreductase activity"/>
    <property type="evidence" value="ECO:0007669"/>
    <property type="project" value="InterPro"/>
</dbReference>
<dbReference type="InterPro" id="IPR050553">
    <property type="entry name" value="Thioredoxin_ResA/DsbE_sf"/>
</dbReference>
<dbReference type="PANTHER" id="PTHR42852">
    <property type="entry name" value="THIOL:DISULFIDE INTERCHANGE PROTEIN DSBE"/>
    <property type="match status" value="1"/>
</dbReference>